<reference evidence="2 3" key="1">
    <citation type="journal article" date="2014" name="Int. J. Syst. Evol. Microbiol.">
        <title>Oceanisphaera profunda sp. nov., a marine bacterium isolated from deep-sea sediment, and emended description of the genus Oceanisphaera.</title>
        <authorList>
            <person name="Xu Z."/>
            <person name="Zhang X.Y."/>
            <person name="Su H.N."/>
            <person name="Yu Z.C."/>
            <person name="Liu C."/>
            <person name="Li H."/>
            <person name="Chen X.L."/>
            <person name="Song X.Y."/>
            <person name="Xie B.B."/>
            <person name="Qin Q.L."/>
            <person name="Zhou B.C."/>
            <person name="Shi M."/>
            <person name="Huang Y."/>
            <person name="Zhang Y.Z."/>
        </authorList>
    </citation>
    <scope>NUCLEOTIDE SEQUENCE [LARGE SCALE GENOMIC DNA]</scope>
    <source>
        <strain evidence="2 3">SM1222</strain>
    </source>
</reference>
<sequence>MPVAPTYPLDVTTQQVATVESATIKRLLNAIEAELKALSWWQDAPPNAKALASTLPFAVDTLSLAQWLQFVLLARLRTLLASGLPLPGKISVYPMAQESFAGVVEDTGDLIEAIAQLDEALSGQSVERQA</sequence>
<dbReference type="RefSeq" id="WP_087038100.1">
    <property type="nucleotide sequence ID" value="NZ_CP021377.1"/>
</dbReference>
<dbReference type="InterPro" id="IPR036814">
    <property type="entry name" value="YqcC-like_sf"/>
</dbReference>
<dbReference type="InterPro" id="IPR007384">
    <property type="entry name" value="UCP006257"/>
</dbReference>
<dbReference type="PANTHER" id="PTHR39586:SF1">
    <property type="entry name" value="CYTOPLASMIC PROTEIN"/>
    <property type="match status" value="1"/>
</dbReference>
<organism evidence="2 3">
    <name type="scientific">Oceanisphaera profunda</name>
    <dbReference type="NCBI Taxonomy" id="1416627"/>
    <lineage>
        <taxon>Bacteria</taxon>
        <taxon>Pseudomonadati</taxon>
        <taxon>Pseudomonadota</taxon>
        <taxon>Gammaproteobacteria</taxon>
        <taxon>Aeromonadales</taxon>
        <taxon>Aeromonadaceae</taxon>
        <taxon>Oceanisphaera</taxon>
    </lineage>
</organism>
<dbReference type="Gene3D" id="1.20.1440.40">
    <property type="entry name" value="YqcC-like"/>
    <property type="match status" value="1"/>
</dbReference>
<feature type="domain" description="YqcC-like" evidence="1">
    <location>
        <begin position="24"/>
        <end position="119"/>
    </location>
</feature>
<dbReference type="EMBL" id="CP021377">
    <property type="protein sequence ID" value="ART83485.1"/>
    <property type="molecule type" value="Genomic_DNA"/>
</dbReference>
<dbReference type="OrthoDB" id="8794567at2"/>
<name>A0A1Y0D8X9_9GAMM</name>
<evidence type="ECO:0000313" key="3">
    <source>
        <dbReference type="Proteomes" id="UP000243937"/>
    </source>
</evidence>
<evidence type="ECO:0000313" key="2">
    <source>
        <dbReference type="EMBL" id="ART83485.1"/>
    </source>
</evidence>
<dbReference type="KEGG" id="opf:CBP31_13340"/>
<proteinExistence type="predicted"/>
<protein>
    <recommendedName>
        <fullName evidence="1">YqcC-like domain-containing protein</fullName>
    </recommendedName>
</protein>
<gene>
    <name evidence="2" type="ORF">CBP31_13340</name>
</gene>
<dbReference type="Pfam" id="PF04287">
    <property type="entry name" value="DUF446"/>
    <property type="match status" value="1"/>
</dbReference>
<keyword evidence="3" id="KW-1185">Reference proteome</keyword>
<dbReference type="AlphaFoldDB" id="A0A1Y0D8X9"/>
<dbReference type="GO" id="GO:0044010">
    <property type="term" value="P:single-species biofilm formation"/>
    <property type="evidence" value="ECO:0007669"/>
    <property type="project" value="TreeGrafter"/>
</dbReference>
<evidence type="ECO:0000259" key="1">
    <source>
        <dbReference type="Pfam" id="PF04287"/>
    </source>
</evidence>
<accession>A0A1Y0D8X9</accession>
<dbReference type="SUPFAM" id="SSF158452">
    <property type="entry name" value="YqcC-like"/>
    <property type="match status" value="1"/>
</dbReference>
<dbReference type="InterPro" id="IPR023376">
    <property type="entry name" value="YqcC-like_dom"/>
</dbReference>
<dbReference type="PANTHER" id="PTHR39586">
    <property type="entry name" value="CYTOPLASMIC PROTEIN-RELATED"/>
    <property type="match status" value="1"/>
</dbReference>
<dbReference type="Proteomes" id="UP000243937">
    <property type="component" value="Chromosome"/>
</dbReference>